<feature type="compositionally biased region" description="Low complexity" evidence="3">
    <location>
        <begin position="459"/>
        <end position="470"/>
    </location>
</feature>
<dbReference type="Gene3D" id="3.80.10.10">
    <property type="entry name" value="Ribonuclease Inhibitor"/>
    <property type="match status" value="3"/>
</dbReference>
<dbReference type="SUPFAM" id="SSF52058">
    <property type="entry name" value="L domain-like"/>
    <property type="match status" value="1"/>
</dbReference>
<keyword evidence="2" id="KW-0677">Repeat</keyword>
<dbReference type="GO" id="GO:0015629">
    <property type="term" value="C:actin cytoskeleton"/>
    <property type="evidence" value="ECO:0007669"/>
    <property type="project" value="TreeGrafter"/>
</dbReference>
<dbReference type="Pfam" id="PF00560">
    <property type="entry name" value="LRR_1"/>
    <property type="match status" value="1"/>
</dbReference>
<feature type="domain" description="Gelsolin-like" evidence="4">
    <location>
        <begin position="689"/>
        <end position="762"/>
    </location>
</feature>
<feature type="domain" description="Gelsolin-like" evidence="4">
    <location>
        <begin position="807"/>
        <end position="876"/>
    </location>
</feature>
<dbReference type="GO" id="GO:0005634">
    <property type="term" value="C:nucleus"/>
    <property type="evidence" value="ECO:0007669"/>
    <property type="project" value="TreeGrafter"/>
</dbReference>
<dbReference type="InterPro" id="IPR032675">
    <property type="entry name" value="LRR_dom_sf"/>
</dbReference>
<dbReference type="Gene3D" id="3.40.20.10">
    <property type="entry name" value="Severin"/>
    <property type="match status" value="6"/>
</dbReference>
<reference evidence="5 6" key="1">
    <citation type="submission" date="2017-06" db="EMBL/GenBank/DDBJ databases">
        <title>A platform for efficient transgenesis in Macrostomum lignano, a flatworm model organism for stem cell research.</title>
        <authorList>
            <person name="Berezikov E."/>
        </authorList>
    </citation>
    <scope>NUCLEOTIDE SEQUENCE [LARGE SCALE GENOMIC DNA]</scope>
    <source>
        <strain evidence="5">DV1</strain>
        <tissue evidence="5">Whole organism</tissue>
    </source>
</reference>
<dbReference type="SUPFAM" id="SSF55753">
    <property type="entry name" value="Actin depolymerizing proteins"/>
    <property type="match status" value="5"/>
</dbReference>
<keyword evidence="6" id="KW-1185">Reference proteome</keyword>
<evidence type="ECO:0000313" key="5">
    <source>
        <dbReference type="EMBL" id="PAA85908.1"/>
    </source>
</evidence>
<dbReference type="Pfam" id="PF13855">
    <property type="entry name" value="LRR_8"/>
    <property type="match status" value="2"/>
</dbReference>
<evidence type="ECO:0000256" key="1">
    <source>
        <dbReference type="ARBA" id="ARBA00022614"/>
    </source>
</evidence>
<dbReference type="Proteomes" id="UP000215902">
    <property type="component" value="Unassembled WGS sequence"/>
</dbReference>
<organism evidence="5 6">
    <name type="scientific">Macrostomum lignano</name>
    <dbReference type="NCBI Taxonomy" id="282301"/>
    <lineage>
        <taxon>Eukaryota</taxon>
        <taxon>Metazoa</taxon>
        <taxon>Spiralia</taxon>
        <taxon>Lophotrochozoa</taxon>
        <taxon>Platyhelminthes</taxon>
        <taxon>Rhabditophora</taxon>
        <taxon>Macrostomorpha</taxon>
        <taxon>Macrostomida</taxon>
        <taxon>Macrostomidae</taxon>
        <taxon>Macrostomum</taxon>
    </lineage>
</organism>
<dbReference type="GO" id="GO:0008154">
    <property type="term" value="P:actin polymerization or depolymerization"/>
    <property type="evidence" value="ECO:0007669"/>
    <property type="project" value="TreeGrafter"/>
</dbReference>
<dbReference type="GO" id="GO:0051016">
    <property type="term" value="P:barbed-end actin filament capping"/>
    <property type="evidence" value="ECO:0007669"/>
    <property type="project" value="TreeGrafter"/>
</dbReference>
<keyword evidence="1" id="KW-0433">Leucine-rich repeat</keyword>
<dbReference type="GO" id="GO:0005546">
    <property type="term" value="F:phosphatidylinositol-4,5-bisphosphate binding"/>
    <property type="evidence" value="ECO:0007669"/>
    <property type="project" value="TreeGrafter"/>
</dbReference>
<proteinExistence type="predicted"/>
<evidence type="ECO:0000259" key="4">
    <source>
        <dbReference type="Pfam" id="PF00626"/>
    </source>
</evidence>
<feature type="compositionally biased region" description="Acidic residues" evidence="3">
    <location>
        <begin position="44"/>
        <end position="59"/>
    </location>
</feature>
<dbReference type="CDD" id="cd11288">
    <property type="entry name" value="gelsolin_S5_like"/>
    <property type="match status" value="1"/>
</dbReference>
<dbReference type="SMART" id="SM00364">
    <property type="entry name" value="LRR_BAC"/>
    <property type="match status" value="6"/>
</dbReference>
<dbReference type="GO" id="GO:0030239">
    <property type="term" value="P:myofibril assembly"/>
    <property type="evidence" value="ECO:0007669"/>
    <property type="project" value="TreeGrafter"/>
</dbReference>
<dbReference type="GO" id="GO:0005737">
    <property type="term" value="C:cytoplasm"/>
    <property type="evidence" value="ECO:0007669"/>
    <property type="project" value="TreeGrafter"/>
</dbReference>
<evidence type="ECO:0000256" key="2">
    <source>
        <dbReference type="ARBA" id="ARBA00022737"/>
    </source>
</evidence>
<comment type="caution">
    <text evidence="5">The sequence shown here is derived from an EMBL/GenBank/DDBJ whole genome shotgun (WGS) entry which is preliminary data.</text>
</comment>
<evidence type="ECO:0000256" key="3">
    <source>
        <dbReference type="SAM" id="MobiDB-lite"/>
    </source>
</evidence>
<dbReference type="EMBL" id="NIVC01000301">
    <property type="protein sequence ID" value="PAA85908.1"/>
    <property type="molecule type" value="Genomic_DNA"/>
</dbReference>
<feature type="region of interest" description="Disordered" evidence="3">
    <location>
        <begin position="459"/>
        <end position="507"/>
    </location>
</feature>
<evidence type="ECO:0000313" key="6">
    <source>
        <dbReference type="Proteomes" id="UP000215902"/>
    </source>
</evidence>
<dbReference type="SMART" id="SM00262">
    <property type="entry name" value="GEL"/>
    <property type="match status" value="6"/>
</dbReference>
<dbReference type="InterPro" id="IPR036180">
    <property type="entry name" value="Gelsolin-like_dom_sf"/>
</dbReference>
<dbReference type="InterPro" id="IPR029006">
    <property type="entry name" value="ADF-H/Gelsolin-like_dom_sf"/>
</dbReference>
<feature type="compositionally biased region" description="Low complexity" evidence="3">
    <location>
        <begin position="492"/>
        <end position="502"/>
    </location>
</feature>
<dbReference type="CDD" id="cd11290">
    <property type="entry name" value="gelsolin_S1_like"/>
    <property type="match status" value="1"/>
</dbReference>
<dbReference type="InterPro" id="IPR007123">
    <property type="entry name" value="Gelsolin-like_dom"/>
</dbReference>
<protein>
    <recommendedName>
        <fullName evidence="4">Gelsolin-like domain-containing protein</fullName>
    </recommendedName>
</protein>
<dbReference type="SUPFAM" id="SSF82754">
    <property type="entry name" value="C-terminal, gelsolin-like domain of Sec23/24"/>
    <property type="match status" value="1"/>
</dbReference>
<dbReference type="GO" id="GO:0051015">
    <property type="term" value="F:actin filament binding"/>
    <property type="evidence" value="ECO:0007669"/>
    <property type="project" value="InterPro"/>
</dbReference>
<dbReference type="PRINTS" id="PR00597">
    <property type="entry name" value="GELSOLIN"/>
</dbReference>
<feature type="non-terminal residue" evidence="5">
    <location>
        <position position="1"/>
    </location>
</feature>
<dbReference type="GO" id="GO:0051014">
    <property type="term" value="P:actin filament severing"/>
    <property type="evidence" value="ECO:0007669"/>
    <property type="project" value="TreeGrafter"/>
</dbReference>
<feature type="domain" description="Gelsolin-like" evidence="4">
    <location>
        <begin position="1218"/>
        <end position="1290"/>
    </location>
</feature>
<dbReference type="SMART" id="SM00369">
    <property type="entry name" value="LRR_TYP"/>
    <property type="match status" value="8"/>
</dbReference>
<dbReference type="Pfam" id="PF00626">
    <property type="entry name" value="Gelsolin"/>
    <property type="match status" value="4"/>
</dbReference>
<sequence>RRLPMTSRSVLPYVRGIDLSETNAGSYRRSRRRQHQPDAAADADGQEVDAAVEDEDPADGDLPAGVDRLVRLEWLFANSAGLRVVPDRIGKLQRLEHLSVNRNRLTHLHGELCTVASLKSLHARHNAITAGGIPDTLFQTADMQVVDLSHNRLRSFPTALEGSRSLMVLNLSHNRIEQVPVDLFVNCTDLMYLDLSHNALQQIPAQLRRCINLRKLVLSQNPEMSHSQLRSIMALKQLEMLHLANTGRTLNNFPESLEKLSRLVDLDLSSNDLPVVPEALYQLRSLRRLSLSSTGLSSLDTMSNSWPQLEVLDVSENKLEQLPAALCKLASLRKLYISDNRLSFAGMPKSIGKLERLVVLNAANNLLENIPEGLCRCGQLRRLYLSNNRLVTLPDAIHYLKETLDVFDVANNPDLVLPPKPKEMQVGAGKAFYNLDFSLETHKKAALLRSGSPLAGEQATQAAAAAAAPGHAKRDQAARWRRLKRRGRDSGSESGAGASGDDTSSRKVLDGMRKVARAKQTQQFEAQSVKSRSWKDSLRKPDLDYSEIFDELVGQIPGLEVWEIDDRYPQPVEKDLIGVFFRGDCYVVLNTFQAQNGSLDWAIYYWIGSSATTDKLFCASMHAVNLRNLLGAECRTQREEEDGESPEFLALFGGSIQIVDGEHSNSGLFQVIEEQPPCRLYRLCGAQTVRLQAVSLSPDELDPKFVYLLDAQTMLFVWVGASAKHMTASKARLIADRIRKNERKNAAEVVSTMEGFEPVEFWTALGCEKPAREEAVDHIPADWQPSQPLLYAVRMGPGTLEIPRIRGQLTQSVLESTGVYLLDCGTDIFVWFGGKAVKFLRYAGLKLAQEAFTLFDRSPETTAVTRCLESAEPIAFKLRFHGWDDAVAVDFTRTAESVAKRGTDMRTIMERDKMRMDLTDFFLPRPTPPTAEEFADQMANFRDDVDNLETLANFVLVPNYRAIKSAEKYKRIAPDELGHFYSKECYIFICHYYPEEPEEDPEQPKDEEEEEEEIQMKYIVYFWQGRDTSELALHKFNFDTRKTLAEKIKDPEFRPMRQQEESREFLALLNRKFIVHKGPRPRTPQDLEKWRAAEVTRLYQLRTPNANPMLSRCLEVPAAAASLCSAFCHLLTRGPDRLLVWRGRGSSQTDRELALELATSLLPDATPAEMTEGEETDEFWELLGGRAAYFTGVDFYSACRLFKITTEEGYLKADDLGVDFAQSALTDSAIMLLDTGVKLYLWIGTKVSDVLKKLALQAAKLYLLAVRDREGASGTRRLGAAQKGSEPPDFTVCFHAWGEHKAVKDWRG</sequence>
<feature type="domain" description="Gelsolin-like" evidence="4">
    <location>
        <begin position="578"/>
        <end position="649"/>
    </location>
</feature>
<name>A0A267GIM6_9PLAT</name>
<dbReference type="InterPro" id="IPR003591">
    <property type="entry name" value="Leu-rich_rpt_typical-subtyp"/>
</dbReference>
<feature type="region of interest" description="Disordered" evidence="3">
    <location>
        <begin position="24"/>
        <end position="62"/>
    </location>
</feature>
<accession>A0A267GIM6</accession>
<dbReference type="PROSITE" id="PS51450">
    <property type="entry name" value="LRR"/>
    <property type="match status" value="2"/>
</dbReference>
<dbReference type="PANTHER" id="PTHR11977">
    <property type="entry name" value="VILLIN"/>
    <property type="match status" value="1"/>
</dbReference>
<dbReference type="PANTHER" id="PTHR11977:SF51">
    <property type="entry name" value="PROTEIN FLIGHTLESS-1 HOMOLOG"/>
    <property type="match status" value="1"/>
</dbReference>
<dbReference type="InterPro" id="IPR007122">
    <property type="entry name" value="Villin/Gelsolin"/>
</dbReference>
<dbReference type="InterPro" id="IPR001611">
    <property type="entry name" value="Leu-rich_rpt"/>
</dbReference>
<dbReference type="STRING" id="282301.A0A267GIM6"/>
<gene>
    <name evidence="5" type="ORF">BOX15_Mlig015022g1</name>
</gene>
<dbReference type="OrthoDB" id="20529at2759"/>